<dbReference type="InterPro" id="IPR025184">
    <property type="entry name" value="AadA_C"/>
</dbReference>
<evidence type="ECO:0000259" key="2">
    <source>
        <dbReference type="Pfam" id="PF13427"/>
    </source>
</evidence>
<gene>
    <name evidence="3" type="ORF">D4739_15760</name>
</gene>
<evidence type="ECO:0000313" key="3">
    <source>
        <dbReference type="EMBL" id="RJS47524.1"/>
    </source>
</evidence>
<evidence type="ECO:0000256" key="1">
    <source>
        <dbReference type="ARBA" id="ARBA00022679"/>
    </source>
</evidence>
<dbReference type="RefSeq" id="WP_120061487.1">
    <property type="nucleotide sequence ID" value="NZ_QYRP01000002.1"/>
</dbReference>
<dbReference type="GO" id="GO:0016740">
    <property type="term" value="F:transferase activity"/>
    <property type="evidence" value="ECO:0007669"/>
    <property type="project" value="UniProtKB-KW"/>
</dbReference>
<dbReference type="EMBL" id="QYRP01000002">
    <property type="protein sequence ID" value="RJS47524.1"/>
    <property type="molecule type" value="Genomic_DNA"/>
</dbReference>
<protein>
    <submittedName>
        <fullName evidence="3">DUF4111 domain-containing protein</fullName>
    </submittedName>
</protein>
<keyword evidence="1" id="KW-0808">Transferase</keyword>
<organism evidence="3 4">
    <name type="scientific">Nocardioides cavernaquae</name>
    <dbReference type="NCBI Taxonomy" id="2321396"/>
    <lineage>
        <taxon>Bacteria</taxon>
        <taxon>Bacillati</taxon>
        <taxon>Actinomycetota</taxon>
        <taxon>Actinomycetes</taxon>
        <taxon>Propionibacteriales</taxon>
        <taxon>Nocardioidaceae</taxon>
        <taxon>Nocardioides</taxon>
    </lineage>
</organism>
<comment type="caution">
    <text evidence="3">The sequence shown here is derived from an EMBL/GenBank/DDBJ whole genome shotgun (WGS) entry which is preliminary data.</text>
</comment>
<proteinExistence type="predicted"/>
<sequence>MTSPHPVPEDVRAVCAAWLELIDVAAPGLVTGLHVRGGIGFGEYIPGVSDIDMVAVLDHSPSDDEVAALEAAHAELAATHPQPPLDGFHLTAADLAKDPDDCPDLPCALHGWFEPADRYDVTPVGWHELARHSIAVRGDLPEVWTDQQRLEDFTRQTLTTEWAEIAASLTKFPQESAADEATWHVLAAARMHHLLVTGEMTSKSAAGRWGLVHYNARWHPVIREALRLRDATSQTSEYADPAARGADVAAFTAYVVDDATS</sequence>
<reference evidence="4" key="1">
    <citation type="submission" date="2018-09" db="EMBL/GenBank/DDBJ databases">
        <authorList>
            <person name="Zhu H."/>
        </authorList>
    </citation>
    <scope>NUCLEOTIDE SEQUENCE [LARGE SCALE GENOMIC DNA]</scope>
    <source>
        <strain evidence="4">K1W22B-1</strain>
    </source>
</reference>
<dbReference type="Proteomes" id="UP000276542">
    <property type="component" value="Unassembled WGS sequence"/>
</dbReference>
<feature type="domain" description="Adenylyltransferase AadA C-terminal" evidence="2">
    <location>
        <begin position="165"/>
        <end position="254"/>
    </location>
</feature>
<name>A0A3A5HHI4_9ACTN</name>
<dbReference type="Pfam" id="PF13427">
    <property type="entry name" value="AadA_C"/>
    <property type="match status" value="1"/>
</dbReference>
<keyword evidence="4" id="KW-1185">Reference proteome</keyword>
<dbReference type="OrthoDB" id="4066793at2"/>
<accession>A0A3A5HHI4</accession>
<evidence type="ECO:0000313" key="4">
    <source>
        <dbReference type="Proteomes" id="UP000276542"/>
    </source>
</evidence>
<dbReference type="AlphaFoldDB" id="A0A3A5HHI4"/>